<keyword evidence="5" id="KW-1185">Reference proteome</keyword>
<dbReference type="InterPro" id="IPR009071">
    <property type="entry name" value="HMG_box_dom"/>
</dbReference>
<feature type="region of interest" description="Disordered" evidence="2">
    <location>
        <begin position="304"/>
        <end position="327"/>
    </location>
</feature>
<sequence>MIFQGGRAIGRLPQLSLQCLGGRRAALSSSNVERVAALHNVFQTQHIFDLALKPSLITPNFRRTYAGQPVSRPKAHTGRTTTAARKAPTTSKTKAAKKPASKTKAPKAKPKAKSKAKPKAKLRIKPKPKPAKKAKAKPKRKVLTEAQKNAASIKKLKIAALQSPGGVPSNAWTVFLGEASKGATTGPKGNNSLGSISSQASVEYKNLSPERLEHYNHLANQNKAANAKAYRQWIESHTPTVIYEANLARHNLNRRQKKRHNMLQDHRQVKGVTGAYTRFYIDRQASGDFKGLKAKEAARLAGREWKGLSASEKKPYEDAQKQDQARYAQEVKTVYNRDVRHRPQAASAA</sequence>
<feature type="compositionally biased region" description="Low complexity" evidence="2">
    <location>
        <begin position="80"/>
        <end position="93"/>
    </location>
</feature>
<dbReference type="GO" id="GO:0005634">
    <property type="term" value="C:nucleus"/>
    <property type="evidence" value="ECO:0007669"/>
    <property type="project" value="UniProtKB-UniRule"/>
</dbReference>
<evidence type="ECO:0000256" key="1">
    <source>
        <dbReference type="PROSITE-ProRule" id="PRU00267"/>
    </source>
</evidence>
<keyword evidence="1" id="KW-0238">DNA-binding</keyword>
<reference evidence="4" key="1">
    <citation type="submission" date="2022-11" db="EMBL/GenBank/DDBJ databases">
        <title>Chromosomal genome sequence assembly and mating type (MAT) locus characterization of the leprose asexual lichenized fungus Lepraria neglecta (Nyl.) Erichsen.</title>
        <authorList>
            <person name="Allen J.L."/>
            <person name="Pfeffer B."/>
        </authorList>
    </citation>
    <scope>NUCLEOTIDE SEQUENCE</scope>
    <source>
        <strain evidence="4">Allen 5258</strain>
    </source>
</reference>
<dbReference type="PROSITE" id="PS50118">
    <property type="entry name" value="HMG_BOX_2"/>
    <property type="match status" value="1"/>
</dbReference>
<dbReference type="GO" id="GO:0003677">
    <property type="term" value="F:DNA binding"/>
    <property type="evidence" value="ECO:0007669"/>
    <property type="project" value="UniProtKB-UniRule"/>
</dbReference>
<dbReference type="Proteomes" id="UP001276659">
    <property type="component" value="Unassembled WGS sequence"/>
</dbReference>
<feature type="domain" description="HMG box" evidence="3">
    <location>
        <begin position="269"/>
        <end position="335"/>
    </location>
</feature>
<proteinExistence type="predicted"/>
<feature type="DNA-binding region" description="HMG box" evidence="1">
    <location>
        <begin position="269"/>
        <end position="335"/>
    </location>
</feature>
<dbReference type="InterPro" id="IPR036910">
    <property type="entry name" value="HMG_box_dom_sf"/>
</dbReference>
<evidence type="ECO:0000313" key="5">
    <source>
        <dbReference type="Proteomes" id="UP001276659"/>
    </source>
</evidence>
<evidence type="ECO:0000313" key="4">
    <source>
        <dbReference type="EMBL" id="KAK3176171.1"/>
    </source>
</evidence>
<name>A0AAE0DMZ6_9LECA</name>
<protein>
    <recommendedName>
        <fullName evidence="3">HMG box domain-containing protein</fullName>
    </recommendedName>
</protein>
<dbReference type="SUPFAM" id="SSF47095">
    <property type="entry name" value="HMG-box"/>
    <property type="match status" value="2"/>
</dbReference>
<dbReference type="Pfam" id="PF00505">
    <property type="entry name" value="HMG_box"/>
    <property type="match status" value="1"/>
</dbReference>
<dbReference type="EMBL" id="JASNWA010000004">
    <property type="protein sequence ID" value="KAK3176171.1"/>
    <property type="molecule type" value="Genomic_DNA"/>
</dbReference>
<dbReference type="SMART" id="SM00398">
    <property type="entry name" value="HMG"/>
    <property type="match status" value="2"/>
</dbReference>
<evidence type="ECO:0000259" key="3">
    <source>
        <dbReference type="PROSITE" id="PS50118"/>
    </source>
</evidence>
<gene>
    <name evidence="4" type="ORF">OEA41_007494</name>
</gene>
<dbReference type="AlphaFoldDB" id="A0AAE0DMZ6"/>
<evidence type="ECO:0000256" key="2">
    <source>
        <dbReference type="SAM" id="MobiDB-lite"/>
    </source>
</evidence>
<feature type="region of interest" description="Disordered" evidence="2">
    <location>
        <begin position="64"/>
        <end position="141"/>
    </location>
</feature>
<dbReference type="Gene3D" id="1.10.30.10">
    <property type="entry name" value="High mobility group box domain"/>
    <property type="match status" value="2"/>
</dbReference>
<keyword evidence="1" id="KW-0539">Nucleus</keyword>
<accession>A0AAE0DMZ6</accession>
<dbReference type="CDD" id="cd00084">
    <property type="entry name" value="HMG-box_SF"/>
    <property type="match status" value="1"/>
</dbReference>
<feature type="compositionally biased region" description="Basic and acidic residues" evidence="2">
    <location>
        <begin position="304"/>
        <end position="324"/>
    </location>
</feature>
<organism evidence="4 5">
    <name type="scientific">Lepraria neglecta</name>
    <dbReference type="NCBI Taxonomy" id="209136"/>
    <lineage>
        <taxon>Eukaryota</taxon>
        <taxon>Fungi</taxon>
        <taxon>Dikarya</taxon>
        <taxon>Ascomycota</taxon>
        <taxon>Pezizomycotina</taxon>
        <taxon>Lecanoromycetes</taxon>
        <taxon>OSLEUM clade</taxon>
        <taxon>Lecanoromycetidae</taxon>
        <taxon>Lecanorales</taxon>
        <taxon>Lecanorineae</taxon>
        <taxon>Stereocaulaceae</taxon>
        <taxon>Lepraria</taxon>
    </lineage>
</organism>
<comment type="caution">
    <text evidence="4">The sequence shown here is derived from an EMBL/GenBank/DDBJ whole genome shotgun (WGS) entry which is preliminary data.</text>
</comment>
<feature type="compositionally biased region" description="Basic residues" evidence="2">
    <location>
        <begin position="94"/>
        <end position="141"/>
    </location>
</feature>